<dbReference type="Pfam" id="PF13489">
    <property type="entry name" value="Methyltransf_23"/>
    <property type="match status" value="1"/>
</dbReference>
<dbReference type="EMBL" id="MHCL01000007">
    <property type="protein sequence ID" value="OGY21966.1"/>
    <property type="molecule type" value="Genomic_DNA"/>
</dbReference>
<sequence length="340" mass="39593">MKTRYGKAIHPAKFQTDILSDLRAYHELMKRRAQKYAKQAKTKVDSCYICGSKRLSKPFVRVYGFDYVRCLNCSHVFTAKRLSQRQLHLFYQESEEYARTYTSTYQIQYRLKHVAKPKVDFVMQYAKKLKRGLWLDVGSGIGDIVKCVDTYPTWKGTGLEISKSSVATGKKVFKIDLRQELFKNFLQINPRPRYDVISFFGYLEVVANPMEVLRLARQLLRSKGIVVVGEANAFSFSTILQQSFPDLSMRHLLPPTVIQQFTKQSAIEALKRTGFRPIAYWNFGLDFYEFVKFLCLSINNFQASPVYTFLMSHLNRFQHVIDRKAMGDNFILVARPSHDY</sequence>
<dbReference type="Gene3D" id="3.40.50.150">
    <property type="entry name" value="Vaccinia Virus protein VP39"/>
    <property type="match status" value="1"/>
</dbReference>
<dbReference type="Proteomes" id="UP000176723">
    <property type="component" value="Unassembled WGS sequence"/>
</dbReference>
<accession>A0A1G1W2S8</accession>
<gene>
    <name evidence="1" type="ORF">A3A65_02885</name>
</gene>
<comment type="caution">
    <text evidence="1">The sequence shown here is derived from an EMBL/GenBank/DDBJ whole genome shotgun (WGS) entry which is preliminary data.</text>
</comment>
<protein>
    <recommendedName>
        <fullName evidence="3">Methyltransferase domain-containing protein</fullName>
    </recommendedName>
</protein>
<organism evidence="1 2">
    <name type="scientific">Candidatus Chisholmbacteria bacterium RIFCSPLOWO2_01_FULL_49_14</name>
    <dbReference type="NCBI Taxonomy" id="1797593"/>
    <lineage>
        <taxon>Bacteria</taxon>
        <taxon>Candidatus Chisholmiibacteriota</taxon>
    </lineage>
</organism>
<dbReference type="InterPro" id="IPR029063">
    <property type="entry name" value="SAM-dependent_MTases_sf"/>
</dbReference>
<evidence type="ECO:0000313" key="1">
    <source>
        <dbReference type="EMBL" id="OGY21966.1"/>
    </source>
</evidence>
<dbReference type="AlphaFoldDB" id="A0A1G1W2S8"/>
<reference evidence="1 2" key="1">
    <citation type="journal article" date="2016" name="Nat. Commun.">
        <title>Thousands of microbial genomes shed light on interconnected biogeochemical processes in an aquifer system.</title>
        <authorList>
            <person name="Anantharaman K."/>
            <person name="Brown C.T."/>
            <person name="Hug L.A."/>
            <person name="Sharon I."/>
            <person name="Castelle C.J."/>
            <person name="Probst A.J."/>
            <person name="Thomas B.C."/>
            <person name="Singh A."/>
            <person name="Wilkins M.J."/>
            <person name="Karaoz U."/>
            <person name="Brodie E.L."/>
            <person name="Williams K.H."/>
            <person name="Hubbard S.S."/>
            <person name="Banfield J.F."/>
        </authorList>
    </citation>
    <scope>NUCLEOTIDE SEQUENCE [LARGE SCALE GENOMIC DNA]</scope>
</reference>
<evidence type="ECO:0000313" key="2">
    <source>
        <dbReference type="Proteomes" id="UP000176723"/>
    </source>
</evidence>
<evidence type="ECO:0008006" key="3">
    <source>
        <dbReference type="Google" id="ProtNLM"/>
    </source>
</evidence>
<dbReference type="STRING" id="1797593.A3A65_02885"/>
<proteinExistence type="predicted"/>
<dbReference type="CDD" id="cd02440">
    <property type="entry name" value="AdoMet_MTases"/>
    <property type="match status" value="1"/>
</dbReference>
<name>A0A1G1W2S8_9BACT</name>
<dbReference type="SUPFAM" id="SSF53335">
    <property type="entry name" value="S-adenosyl-L-methionine-dependent methyltransferases"/>
    <property type="match status" value="1"/>
</dbReference>